<dbReference type="EMBL" id="GL732539">
    <property type="protein sequence ID" value="EFX82545.1"/>
    <property type="molecule type" value="Genomic_DNA"/>
</dbReference>
<evidence type="ECO:0000313" key="3">
    <source>
        <dbReference type="Proteomes" id="UP000000305"/>
    </source>
</evidence>
<dbReference type="GO" id="GO:0031625">
    <property type="term" value="F:ubiquitin protein ligase binding"/>
    <property type="evidence" value="ECO:0000318"/>
    <property type="project" value="GO_Central"/>
</dbReference>
<accession>E9GCF5</accession>
<gene>
    <name evidence="2" type="ORF">DAPPUDRAFT_316288</name>
</gene>
<dbReference type="InterPro" id="IPR011333">
    <property type="entry name" value="SKP1/BTB/POZ_sf"/>
</dbReference>
<dbReference type="eggNOG" id="KOG1987">
    <property type="taxonomic scope" value="Eukaryota"/>
</dbReference>
<name>E9GCF5_DAPPU</name>
<proteinExistence type="predicted"/>
<dbReference type="AlphaFoldDB" id="E9GCF5"/>
<keyword evidence="3" id="KW-1185">Reference proteome</keyword>
<dbReference type="InParanoid" id="E9GCF5"/>
<dbReference type="SUPFAM" id="SSF54695">
    <property type="entry name" value="POZ domain"/>
    <property type="match status" value="1"/>
</dbReference>
<feature type="domain" description="BTB" evidence="1">
    <location>
        <begin position="141"/>
        <end position="207"/>
    </location>
</feature>
<dbReference type="GO" id="GO:0043161">
    <property type="term" value="P:proteasome-mediated ubiquitin-dependent protein catabolic process"/>
    <property type="evidence" value="ECO:0000318"/>
    <property type="project" value="GO_Central"/>
</dbReference>
<dbReference type="OrthoDB" id="6359943at2759"/>
<dbReference type="Gene3D" id="3.30.710.10">
    <property type="entry name" value="Potassium Channel Kv1.1, Chain A"/>
    <property type="match status" value="1"/>
</dbReference>
<dbReference type="GO" id="GO:0005634">
    <property type="term" value="C:nucleus"/>
    <property type="evidence" value="ECO:0000318"/>
    <property type="project" value="GO_Central"/>
</dbReference>
<dbReference type="KEGG" id="dpx:DAPPUDRAFT_316288"/>
<dbReference type="HOGENOM" id="CLU_1005636_0_0_1"/>
<dbReference type="SMART" id="SM00225">
    <property type="entry name" value="BTB"/>
    <property type="match status" value="1"/>
</dbReference>
<dbReference type="GO" id="GO:0005737">
    <property type="term" value="C:cytoplasm"/>
    <property type="evidence" value="ECO:0000318"/>
    <property type="project" value="GO_Central"/>
</dbReference>
<dbReference type="InterPro" id="IPR000210">
    <property type="entry name" value="BTB/POZ_dom"/>
</dbReference>
<sequence>MIVPYEWILENVEEEPTAIASKMISFCGEKVFRVCLKNHARNPVLFFVVFDLKKIGMTVEDVTYGIQGSGSNPATMKNVKIGHDGSLQLFKTVLDKQIVGSWTFAFRIVITGTSELYSYQLSDRRAKNQLWAALEGQRNLSDVEFIVKDKSFPAHKAILAARGYPFASQFERSTKDGPYQIRMVGVEPSTMENFLHFIYTGESKRTLANEELLKLADDYGLTTLTALCHDAVTETEATQMTKLMECLNNGAGVLYPSKIMY</sequence>
<organism evidence="2 3">
    <name type="scientific">Daphnia pulex</name>
    <name type="common">Water flea</name>
    <dbReference type="NCBI Taxonomy" id="6669"/>
    <lineage>
        <taxon>Eukaryota</taxon>
        <taxon>Metazoa</taxon>
        <taxon>Ecdysozoa</taxon>
        <taxon>Arthropoda</taxon>
        <taxon>Crustacea</taxon>
        <taxon>Branchiopoda</taxon>
        <taxon>Diplostraca</taxon>
        <taxon>Cladocera</taxon>
        <taxon>Anomopoda</taxon>
        <taxon>Daphniidae</taxon>
        <taxon>Daphnia</taxon>
    </lineage>
</organism>
<dbReference type="CDD" id="cd18186">
    <property type="entry name" value="BTB_POZ_ZBTB_KLHL-like"/>
    <property type="match status" value="1"/>
</dbReference>
<evidence type="ECO:0000313" key="2">
    <source>
        <dbReference type="EMBL" id="EFX82545.1"/>
    </source>
</evidence>
<dbReference type="PROSITE" id="PS50097">
    <property type="entry name" value="BTB"/>
    <property type="match status" value="1"/>
</dbReference>
<dbReference type="GO" id="GO:0030162">
    <property type="term" value="P:regulation of proteolysis"/>
    <property type="evidence" value="ECO:0000318"/>
    <property type="project" value="GO_Central"/>
</dbReference>
<dbReference type="PANTHER" id="PTHR24413">
    <property type="entry name" value="SPECKLE-TYPE POZ PROTEIN"/>
    <property type="match status" value="1"/>
</dbReference>
<protein>
    <recommendedName>
        <fullName evidence="1">BTB domain-containing protein</fullName>
    </recommendedName>
</protein>
<dbReference type="PhylomeDB" id="E9GCF5"/>
<dbReference type="Pfam" id="PF00651">
    <property type="entry name" value="BTB"/>
    <property type="match status" value="1"/>
</dbReference>
<evidence type="ECO:0000259" key="1">
    <source>
        <dbReference type="PROSITE" id="PS50097"/>
    </source>
</evidence>
<dbReference type="Proteomes" id="UP000000305">
    <property type="component" value="Unassembled WGS sequence"/>
</dbReference>
<reference evidence="2 3" key="1">
    <citation type="journal article" date="2011" name="Science">
        <title>The ecoresponsive genome of Daphnia pulex.</title>
        <authorList>
            <person name="Colbourne J.K."/>
            <person name="Pfrender M.E."/>
            <person name="Gilbert D."/>
            <person name="Thomas W.K."/>
            <person name="Tucker A."/>
            <person name="Oakley T.H."/>
            <person name="Tokishita S."/>
            <person name="Aerts A."/>
            <person name="Arnold G.J."/>
            <person name="Basu M.K."/>
            <person name="Bauer D.J."/>
            <person name="Caceres C.E."/>
            <person name="Carmel L."/>
            <person name="Casola C."/>
            <person name="Choi J.H."/>
            <person name="Detter J.C."/>
            <person name="Dong Q."/>
            <person name="Dusheyko S."/>
            <person name="Eads B.D."/>
            <person name="Frohlich T."/>
            <person name="Geiler-Samerotte K.A."/>
            <person name="Gerlach D."/>
            <person name="Hatcher P."/>
            <person name="Jogdeo S."/>
            <person name="Krijgsveld J."/>
            <person name="Kriventseva E.V."/>
            <person name="Kultz D."/>
            <person name="Laforsch C."/>
            <person name="Lindquist E."/>
            <person name="Lopez J."/>
            <person name="Manak J.R."/>
            <person name="Muller J."/>
            <person name="Pangilinan J."/>
            <person name="Patwardhan R.P."/>
            <person name="Pitluck S."/>
            <person name="Pritham E.J."/>
            <person name="Rechtsteiner A."/>
            <person name="Rho M."/>
            <person name="Rogozin I.B."/>
            <person name="Sakarya O."/>
            <person name="Salamov A."/>
            <person name="Schaack S."/>
            <person name="Shapiro H."/>
            <person name="Shiga Y."/>
            <person name="Skalitzky C."/>
            <person name="Smith Z."/>
            <person name="Souvorov A."/>
            <person name="Sung W."/>
            <person name="Tang Z."/>
            <person name="Tsuchiya D."/>
            <person name="Tu H."/>
            <person name="Vos H."/>
            <person name="Wang M."/>
            <person name="Wolf Y.I."/>
            <person name="Yamagata H."/>
            <person name="Yamada T."/>
            <person name="Ye Y."/>
            <person name="Shaw J.R."/>
            <person name="Andrews J."/>
            <person name="Crease T.J."/>
            <person name="Tang H."/>
            <person name="Lucas S.M."/>
            <person name="Robertson H.M."/>
            <person name="Bork P."/>
            <person name="Koonin E.V."/>
            <person name="Zdobnov E.M."/>
            <person name="Grigoriev I.V."/>
            <person name="Lynch M."/>
            <person name="Boore J.L."/>
        </authorList>
    </citation>
    <scope>NUCLEOTIDE SEQUENCE [LARGE SCALE GENOMIC DNA]</scope>
</reference>